<dbReference type="PROSITE" id="PS50931">
    <property type="entry name" value="HTH_LYSR"/>
    <property type="match status" value="1"/>
</dbReference>
<name>A0ABX1NII0_9RHOO</name>
<evidence type="ECO:0000256" key="4">
    <source>
        <dbReference type="ARBA" id="ARBA00023163"/>
    </source>
</evidence>
<keyword evidence="4" id="KW-0804">Transcription</keyword>
<keyword evidence="3" id="KW-0238">DNA-binding</keyword>
<comment type="similarity">
    <text evidence="1">Belongs to the LysR transcriptional regulatory family.</text>
</comment>
<comment type="caution">
    <text evidence="6">The sequence shown here is derived from an EMBL/GenBank/DDBJ whole genome shotgun (WGS) entry which is preliminary data.</text>
</comment>
<evidence type="ECO:0000313" key="6">
    <source>
        <dbReference type="EMBL" id="NMF98980.1"/>
    </source>
</evidence>
<dbReference type="Pfam" id="PF03466">
    <property type="entry name" value="LysR_substrate"/>
    <property type="match status" value="1"/>
</dbReference>
<sequence length="318" mass="35410">MNLRFVEAFLWVARLKSVTRAADKLCLTQSAVSSRIASLEEELGVALIDRRERHFRLTNAGNRFLVFAERLLDIQRELKSEIGLPEPQAMTMRIGGIESVLHTWLIPLVEHLRRTQPHIEFELTVEMTPVITEQLRRGGLDLAFAAMPAVGEGIRVAEMPSLEMVFVGRRADAERAGRWTLPEILAHDVLTFQRSSQPHVALLELIRRAGLEGGRIHTISSISALVRMVEGGFGFATLPLATMPTVARGADVAVLDAEPRLEPLPIHASFWAYPSAPQMEAAVQEAIAFVRRFPVDGVEASDAPGEVRKKRADHRKNR</sequence>
<dbReference type="InterPro" id="IPR005119">
    <property type="entry name" value="LysR_subst-bd"/>
</dbReference>
<dbReference type="Proteomes" id="UP000634522">
    <property type="component" value="Unassembled WGS sequence"/>
</dbReference>
<accession>A0ABX1NII0</accession>
<dbReference type="Pfam" id="PF00126">
    <property type="entry name" value="HTH_1"/>
    <property type="match status" value="1"/>
</dbReference>
<reference evidence="6 7" key="1">
    <citation type="submission" date="2019-12" db="EMBL/GenBank/DDBJ databases">
        <title>Comparative genomics gives insights into the taxonomy of the Azoarcus-Aromatoleum group and reveals separate origins of nif in the plant-associated Azoarcus and non-plant-associated Aromatoleum sub-groups.</title>
        <authorList>
            <person name="Lafos M."/>
            <person name="Maluk M."/>
            <person name="Batista M."/>
            <person name="Junghare M."/>
            <person name="Carmona M."/>
            <person name="Faoro H."/>
            <person name="Cruz L.M."/>
            <person name="Battistoni F."/>
            <person name="De Souza E."/>
            <person name="Pedrosa F."/>
            <person name="Chen W.-M."/>
            <person name="Poole P.S."/>
            <person name="Dixon R.A."/>
            <person name="James E.K."/>
        </authorList>
    </citation>
    <scope>NUCLEOTIDE SEQUENCE [LARGE SCALE GENOMIC DNA]</scope>
    <source>
        <strain evidence="6 7">T</strain>
    </source>
</reference>
<dbReference type="SUPFAM" id="SSF53850">
    <property type="entry name" value="Periplasmic binding protein-like II"/>
    <property type="match status" value="1"/>
</dbReference>
<dbReference type="PRINTS" id="PR00039">
    <property type="entry name" value="HTHLYSR"/>
</dbReference>
<protein>
    <submittedName>
        <fullName evidence="6">LysR family transcriptional regulator</fullName>
    </submittedName>
</protein>
<evidence type="ECO:0000259" key="5">
    <source>
        <dbReference type="PROSITE" id="PS50931"/>
    </source>
</evidence>
<dbReference type="Gene3D" id="3.40.190.10">
    <property type="entry name" value="Periplasmic binding protein-like II"/>
    <property type="match status" value="2"/>
</dbReference>
<dbReference type="CDD" id="cd05466">
    <property type="entry name" value="PBP2_LTTR_substrate"/>
    <property type="match status" value="1"/>
</dbReference>
<keyword evidence="2" id="KW-0805">Transcription regulation</keyword>
<keyword evidence="7" id="KW-1185">Reference proteome</keyword>
<gene>
    <name evidence="6" type="ORF">GPA27_16500</name>
</gene>
<feature type="domain" description="HTH lysR-type" evidence="5">
    <location>
        <begin position="1"/>
        <end position="58"/>
    </location>
</feature>
<evidence type="ECO:0000313" key="7">
    <source>
        <dbReference type="Proteomes" id="UP000634522"/>
    </source>
</evidence>
<evidence type="ECO:0000256" key="3">
    <source>
        <dbReference type="ARBA" id="ARBA00023125"/>
    </source>
</evidence>
<dbReference type="PANTHER" id="PTHR30126:SF77">
    <property type="entry name" value="TRANSCRIPTIONAL REGULATORY PROTEIN"/>
    <property type="match status" value="1"/>
</dbReference>
<dbReference type="PANTHER" id="PTHR30126">
    <property type="entry name" value="HTH-TYPE TRANSCRIPTIONAL REGULATOR"/>
    <property type="match status" value="1"/>
</dbReference>
<dbReference type="InterPro" id="IPR036388">
    <property type="entry name" value="WH-like_DNA-bd_sf"/>
</dbReference>
<evidence type="ECO:0000256" key="1">
    <source>
        <dbReference type="ARBA" id="ARBA00009437"/>
    </source>
</evidence>
<dbReference type="SUPFAM" id="SSF46785">
    <property type="entry name" value="Winged helix' DNA-binding domain"/>
    <property type="match status" value="1"/>
</dbReference>
<evidence type="ECO:0000256" key="2">
    <source>
        <dbReference type="ARBA" id="ARBA00023015"/>
    </source>
</evidence>
<dbReference type="Gene3D" id="1.10.10.10">
    <property type="entry name" value="Winged helix-like DNA-binding domain superfamily/Winged helix DNA-binding domain"/>
    <property type="match status" value="1"/>
</dbReference>
<proteinExistence type="inferred from homology"/>
<dbReference type="InterPro" id="IPR000847">
    <property type="entry name" value="LysR_HTH_N"/>
</dbReference>
<dbReference type="RefSeq" id="WP_169141664.1">
    <property type="nucleotide sequence ID" value="NZ_WTVS01000035.1"/>
</dbReference>
<organism evidence="6 7">
    <name type="scientific">Aromatoleum toluolicum</name>
    <dbReference type="NCBI Taxonomy" id="90060"/>
    <lineage>
        <taxon>Bacteria</taxon>
        <taxon>Pseudomonadati</taxon>
        <taxon>Pseudomonadota</taxon>
        <taxon>Betaproteobacteria</taxon>
        <taxon>Rhodocyclales</taxon>
        <taxon>Rhodocyclaceae</taxon>
        <taxon>Aromatoleum</taxon>
    </lineage>
</organism>
<dbReference type="InterPro" id="IPR036390">
    <property type="entry name" value="WH_DNA-bd_sf"/>
</dbReference>
<dbReference type="EMBL" id="WTVS01000035">
    <property type="protein sequence ID" value="NMF98980.1"/>
    <property type="molecule type" value="Genomic_DNA"/>
</dbReference>